<evidence type="ECO:0000256" key="3">
    <source>
        <dbReference type="ARBA" id="ARBA00022729"/>
    </source>
</evidence>
<accession>A0A2X0VAZ8</accession>
<protein>
    <submittedName>
        <fullName evidence="9">Penicillin-insensitive murein endopeptidase</fullName>
        <ecNumber evidence="9">3.4.24.-</ecNumber>
    </submittedName>
</protein>
<feature type="signal peptide" evidence="8">
    <location>
        <begin position="1"/>
        <end position="25"/>
    </location>
</feature>
<evidence type="ECO:0000313" key="9">
    <source>
        <dbReference type="EMBL" id="SPT70306.1"/>
    </source>
</evidence>
<feature type="chain" id="PRO_5015991343" evidence="8">
    <location>
        <begin position="26"/>
        <end position="272"/>
    </location>
</feature>
<keyword evidence="1" id="KW-0645">Protease</keyword>
<dbReference type="Gene3D" id="3.30.1380.10">
    <property type="match status" value="1"/>
</dbReference>
<evidence type="ECO:0000256" key="8">
    <source>
        <dbReference type="SAM" id="SignalP"/>
    </source>
</evidence>
<dbReference type="GO" id="GO:0030288">
    <property type="term" value="C:outer membrane-bounded periplasmic space"/>
    <property type="evidence" value="ECO:0007669"/>
    <property type="project" value="InterPro"/>
</dbReference>
<evidence type="ECO:0000256" key="7">
    <source>
        <dbReference type="ARBA" id="ARBA00023049"/>
    </source>
</evidence>
<dbReference type="GO" id="GO:0004252">
    <property type="term" value="F:serine-type endopeptidase activity"/>
    <property type="evidence" value="ECO:0007669"/>
    <property type="project" value="InterPro"/>
</dbReference>
<dbReference type="GO" id="GO:0008237">
    <property type="term" value="F:metallopeptidase activity"/>
    <property type="evidence" value="ECO:0007669"/>
    <property type="project" value="UniProtKB-KW"/>
</dbReference>
<keyword evidence="2" id="KW-0479">Metal-binding</keyword>
<evidence type="ECO:0000256" key="1">
    <source>
        <dbReference type="ARBA" id="ARBA00022670"/>
    </source>
</evidence>
<keyword evidence="7" id="KW-0482">Metalloprotease</keyword>
<name>A0A2X0VAZ8_9GAMM</name>
<keyword evidence="4" id="KW-0574">Periplasm</keyword>
<keyword evidence="3 8" id="KW-0732">Signal</keyword>
<dbReference type="Pfam" id="PF03411">
    <property type="entry name" value="Peptidase_M74"/>
    <property type="match status" value="1"/>
</dbReference>
<evidence type="ECO:0000313" key="10">
    <source>
        <dbReference type="Proteomes" id="UP000250086"/>
    </source>
</evidence>
<dbReference type="AlphaFoldDB" id="A0A2X0VAZ8"/>
<dbReference type="SUPFAM" id="SSF55166">
    <property type="entry name" value="Hedgehog/DD-peptidase"/>
    <property type="match status" value="1"/>
</dbReference>
<keyword evidence="6" id="KW-0862">Zinc</keyword>
<reference evidence="9 10" key="1">
    <citation type="submission" date="2018-06" db="EMBL/GenBank/DDBJ databases">
        <authorList>
            <consortium name="Pathogen Informatics"/>
            <person name="Doyle S."/>
        </authorList>
    </citation>
    <scope>NUCLEOTIDE SEQUENCE [LARGE SCALE GENOMIC DNA]</scope>
    <source>
        <strain evidence="9 10">NCTC13093</strain>
    </source>
</reference>
<proteinExistence type="predicted"/>
<gene>
    <name evidence="9" type="primary">mepA</name>
    <name evidence="9" type="ORF">NCTC13093_01717</name>
</gene>
<evidence type="ECO:0000256" key="5">
    <source>
        <dbReference type="ARBA" id="ARBA00022801"/>
    </source>
</evidence>
<evidence type="ECO:0000256" key="4">
    <source>
        <dbReference type="ARBA" id="ARBA00022764"/>
    </source>
</evidence>
<dbReference type="EMBL" id="UAPV01000001">
    <property type="protein sequence ID" value="SPT70306.1"/>
    <property type="molecule type" value="Genomic_DNA"/>
</dbReference>
<dbReference type="RefSeq" id="WP_113744395.1">
    <property type="nucleotide sequence ID" value="NZ_UAPV01000001.1"/>
</dbReference>
<dbReference type="Proteomes" id="UP000250086">
    <property type="component" value="Unassembled WGS sequence"/>
</dbReference>
<organism evidence="9 10">
    <name type="scientific">Anaerobiospirillum thomasii</name>
    <dbReference type="NCBI Taxonomy" id="179995"/>
    <lineage>
        <taxon>Bacteria</taxon>
        <taxon>Pseudomonadati</taxon>
        <taxon>Pseudomonadota</taxon>
        <taxon>Gammaproteobacteria</taxon>
        <taxon>Aeromonadales</taxon>
        <taxon>Succinivibrionaceae</taxon>
        <taxon>Anaerobiospirillum</taxon>
    </lineage>
</organism>
<dbReference type="GO" id="GO:0046872">
    <property type="term" value="F:metal ion binding"/>
    <property type="evidence" value="ECO:0007669"/>
    <property type="project" value="UniProtKB-KW"/>
</dbReference>
<keyword evidence="5 9" id="KW-0378">Hydrolase</keyword>
<keyword evidence="10" id="KW-1185">Reference proteome</keyword>
<dbReference type="InterPro" id="IPR005073">
    <property type="entry name" value="Peptidase_M74"/>
</dbReference>
<dbReference type="InterPro" id="IPR009045">
    <property type="entry name" value="Zn_M74/Hedgehog-like"/>
</dbReference>
<sequence>MTLKAFITRFGCILCLLLCTSAAYSAQSKDKYAIYGSYNAGCIANSVELERNSPDYQVQIWGKGRNFGHPQTISYIEDLVRRTKDAGLPPLLIGDISLKNGGPFGSRSNHASHNTGLDVDIAFDFASPRKTQSELLKPKDVYIVKNDALTSDFDTDRIKLIYLAANDDRVDRIFVSPRIKEGMCKLFSAHKDSAIWLSRLRPWFGHKAHMHVRLKCPEGSEHCIKQQAVPEGDGCGYELMSWFLPPDPKAKNTAVKKKKKKLPKQCSLILKK</sequence>
<dbReference type="EC" id="3.4.24.-" evidence="9"/>
<dbReference type="GO" id="GO:0006508">
    <property type="term" value="P:proteolysis"/>
    <property type="evidence" value="ECO:0007669"/>
    <property type="project" value="UniProtKB-KW"/>
</dbReference>
<evidence type="ECO:0000256" key="2">
    <source>
        <dbReference type="ARBA" id="ARBA00022723"/>
    </source>
</evidence>
<evidence type="ECO:0000256" key="6">
    <source>
        <dbReference type="ARBA" id="ARBA00022833"/>
    </source>
</evidence>